<dbReference type="Proteomes" id="UP000643810">
    <property type="component" value="Unassembled WGS sequence"/>
</dbReference>
<name>A0ABR7GHV5_9FIRM</name>
<keyword evidence="3" id="KW-0804">Transcription</keyword>
<evidence type="ECO:0000313" key="5">
    <source>
        <dbReference type="EMBL" id="MBC5686867.1"/>
    </source>
</evidence>
<reference evidence="5 6" key="1">
    <citation type="submission" date="2020-08" db="EMBL/GenBank/DDBJ databases">
        <title>Genome public.</title>
        <authorList>
            <person name="Liu C."/>
            <person name="Sun Q."/>
        </authorList>
    </citation>
    <scope>NUCLEOTIDE SEQUENCE [LARGE SCALE GENOMIC DNA]</scope>
    <source>
        <strain evidence="5 6">NSJ-9</strain>
    </source>
</reference>
<comment type="caution">
    <text evidence="5">The sequence shown here is derived from an EMBL/GenBank/DDBJ whole genome shotgun (WGS) entry which is preliminary data.</text>
</comment>
<proteinExistence type="predicted"/>
<dbReference type="InterPro" id="IPR018060">
    <property type="entry name" value="HTH_AraC"/>
</dbReference>
<keyword evidence="2" id="KW-0238">DNA-binding</keyword>
<dbReference type="Pfam" id="PF12833">
    <property type="entry name" value="HTH_18"/>
    <property type="match status" value="1"/>
</dbReference>
<feature type="domain" description="HTH araC/xylS-type" evidence="4">
    <location>
        <begin position="291"/>
        <end position="389"/>
    </location>
</feature>
<dbReference type="EMBL" id="JACOPG010000003">
    <property type="protein sequence ID" value="MBC5686867.1"/>
    <property type="molecule type" value="Genomic_DNA"/>
</dbReference>
<evidence type="ECO:0000259" key="4">
    <source>
        <dbReference type="PROSITE" id="PS01124"/>
    </source>
</evidence>
<evidence type="ECO:0000256" key="1">
    <source>
        <dbReference type="ARBA" id="ARBA00023015"/>
    </source>
</evidence>
<protein>
    <submittedName>
        <fullName evidence="5">AraC family transcriptional regulator</fullName>
    </submittedName>
</protein>
<dbReference type="Gene3D" id="1.10.10.60">
    <property type="entry name" value="Homeodomain-like"/>
    <property type="match status" value="2"/>
</dbReference>
<sequence length="394" mass="45254">MDYLNFCKSYFSATSIPVNLLDNVNILYSSVRTVTNIPQYNDYYVPDDLPNFPCFSHYDPSIEYGIVRVQDTSIHIVIGPVFETEITPEILNAYLRENKIPFSERDKIQDFLCSIPRMNQLQLAKHLIFLHQAINNETCELSHFFPDYTPSADDMATNTRSNIGDEAKEYFNTYSNELRLYEIIKMGNEEELESYLNQIPLSILAKPMATSALRQAKNMFISTITNIVMIGAIPGGVSTEVAFELMGQYVQECEKLQSIHEIETLRYNMLVKFCQLSGKSHIPLGVSSDVFNSMNFIRSHTNEPITVTDVADNIEHSTSYVTNCFRKELGISPGAYISRCKLEEAKSLLMYTNMSLTEISNYLCYSSQSYFQNAFKKKFQLTPLQYRKKMQRIN</sequence>
<dbReference type="InterPro" id="IPR009057">
    <property type="entry name" value="Homeodomain-like_sf"/>
</dbReference>
<dbReference type="RefSeq" id="WP_186854537.1">
    <property type="nucleotide sequence ID" value="NZ_JACOPG010000003.1"/>
</dbReference>
<dbReference type="PANTHER" id="PTHR43280:SF2">
    <property type="entry name" value="HTH-TYPE TRANSCRIPTIONAL REGULATOR EXSA"/>
    <property type="match status" value="1"/>
</dbReference>
<accession>A0ABR7GHV5</accession>
<evidence type="ECO:0000313" key="6">
    <source>
        <dbReference type="Proteomes" id="UP000643810"/>
    </source>
</evidence>
<keyword evidence="6" id="KW-1185">Reference proteome</keyword>
<keyword evidence="1" id="KW-0805">Transcription regulation</keyword>
<dbReference type="PANTHER" id="PTHR43280">
    <property type="entry name" value="ARAC-FAMILY TRANSCRIPTIONAL REGULATOR"/>
    <property type="match status" value="1"/>
</dbReference>
<dbReference type="PROSITE" id="PS01124">
    <property type="entry name" value="HTH_ARAC_FAMILY_2"/>
    <property type="match status" value="1"/>
</dbReference>
<evidence type="ECO:0000256" key="3">
    <source>
        <dbReference type="ARBA" id="ARBA00023163"/>
    </source>
</evidence>
<evidence type="ECO:0000256" key="2">
    <source>
        <dbReference type="ARBA" id="ARBA00023125"/>
    </source>
</evidence>
<gene>
    <name evidence="5" type="ORF">H8R94_09670</name>
</gene>
<dbReference type="SMART" id="SM00342">
    <property type="entry name" value="HTH_ARAC"/>
    <property type="match status" value="1"/>
</dbReference>
<dbReference type="SUPFAM" id="SSF46689">
    <property type="entry name" value="Homeodomain-like"/>
    <property type="match status" value="2"/>
</dbReference>
<organism evidence="5 6">
    <name type="scientific">Roseburia lenta</name>
    <dbReference type="NCBI Taxonomy" id="2763061"/>
    <lineage>
        <taxon>Bacteria</taxon>
        <taxon>Bacillati</taxon>
        <taxon>Bacillota</taxon>
        <taxon>Clostridia</taxon>
        <taxon>Lachnospirales</taxon>
        <taxon>Lachnospiraceae</taxon>
        <taxon>Roseburia</taxon>
    </lineage>
</organism>